<evidence type="ECO:0000313" key="2">
    <source>
        <dbReference type="EMBL" id="MBK1835352.1"/>
    </source>
</evidence>
<sequence length="80" mass="8600">MKKFIAGLMAVSSGLYLATMGIWPEGVWPDVIPIIDEGIAFIILVNSLAALGVDLRRFVGMKGDQKRGGGKREDGPIDIN</sequence>
<evidence type="ECO:0000313" key="3">
    <source>
        <dbReference type="Proteomes" id="UP000604083"/>
    </source>
</evidence>
<keyword evidence="1" id="KW-1133">Transmembrane helix</keyword>
<gene>
    <name evidence="2" type="ORF">JIN78_14885</name>
</gene>
<name>A0A934VNI9_9BACT</name>
<feature type="transmembrane region" description="Helical" evidence="1">
    <location>
        <begin position="39"/>
        <end position="59"/>
    </location>
</feature>
<protein>
    <submittedName>
        <fullName evidence="2">Uncharacterized protein</fullName>
    </submittedName>
</protein>
<proteinExistence type="predicted"/>
<dbReference type="Proteomes" id="UP000604083">
    <property type="component" value="Unassembled WGS sequence"/>
</dbReference>
<reference evidence="2" key="1">
    <citation type="submission" date="2021-01" db="EMBL/GenBank/DDBJ databases">
        <title>Modified the classification status of verrucomicrobia.</title>
        <authorList>
            <person name="Feng X."/>
        </authorList>
    </citation>
    <scope>NUCLEOTIDE SEQUENCE</scope>
    <source>
        <strain evidence="2">KCTC 12986</strain>
    </source>
</reference>
<evidence type="ECO:0000256" key="1">
    <source>
        <dbReference type="SAM" id="Phobius"/>
    </source>
</evidence>
<dbReference type="EMBL" id="JAENIO010000049">
    <property type="protein sequence ID" value="MBK1835352.1"/>
    <property type="molecule type" value="Genomic_DNA"/>
</dbReference>
<keyword evidence="3" id="KW-1185">Reference proteome</keyword>
<dbReference type="RefSeq" id="WP_200392787.1">
    <property type="nucleotide sequence ID" value="NZ_JAENIO010000049.1"/>
</dbReference>
<dbReference type="AlphaFoldDB" id="A0A934VNI9"/>
<keyword evidence="1" id="KW-0812">Transmembrane</keyword>
<accession>A0A934VNI9</accession>
<keyword evidence="1" id="KW-0472">Membrane</keyword>
<organism evidence="2 3">
    <name type="scientific">Roseibacillus ishigakijimensis</name>
    <dbReference type="NCBI Taxonomy" id="454146"/>
    <lineage>
        <taxon>Bacteria</taxon>
        <taxon>Pseudomonadati</taxon>
        <taxon>Verrucomicrobiota</taxon>
        <taxon>Verrucomicrobiia</taxon>
        <taxon>Verrucomicrobiales</taxon>
        <taxon>Verrucomicrobiaceae</taxon>
        <taxon>Roseibacillus</taxon>
    </lineage>
</organism>
<comment type="caution">
    <text evidence="2">The sequence shown here is derived from an EMBL/GenBank/DDBJ whole genome shotgun (WGS) entry which is preliminary data.</text>
</comment>